<gene>
    <name evidence="1" type="ORF">GDO81_018456</name>
</gene>
<name>A0AAV6ZXM4_ENGPU</name>
<keyword evidence="2" id="KW-1185">Reference proteome</keyword>
<accession>A0AAV6ZXM4</accession>
<organism evidence="1 2">
    <name type="scientific">Engystomops pustulosus</name>
    <name type="common">Tungara frog</name>
    <name type="synonym">Physalaemus pustulosus</name>
    <dbReference type="NCBI Taxonomy" id="76066"/>
    <lineage>
        <taxon>Eukaryota</taxon>
        <taxon>Metazoa</taxon>
        <taxon>Chordata</taxon>
        <taxon>Craniata</taxon>
        <taxon>Vertebrata</taxon>
        <taxon>Euteleostomi</taxon>
        <taxon>Amphibia</taxon>
        <taxon>Batrachia</taxon>
        <taxon>Anura</taxon>
        <taxon>Neobatrachia</taxon>
        <taxon>Hyloidea</taxon>
        <taxon>Leptodactylidae</taxon>
        <taxon>Leiuperinae</taxon>
        <taxon>Engystomops</taxon>
    </lineage>
</organism>
<dbReference type="Proteomes" id="UP000824782">
    <property type="component" value="Unassembled WGS sequence"/>
</dbReference>
<sequence length="80" mass="8767">MLARPSYTRLTTPAYHMSALTLGLLQINPGLLPCTFYLPVGKIAVLPHNTSYILTPPTEESLSRRVLAAGMDGRQQELSL</sequence>
<evidence type="ECO:0000313" key="1">
    <source>
        <dbReference type="EMBL" id="KAG8551093.1"/>
    </source>
</evidence>
<protein>
    <submittedName>
        <fullName evidence="1">Uncharacterized protein</fullName>
    </submittedName>
</protein>
<proteinExistence type="predicted"/>
<reference evidence="1" key="1">
    <citation type="thesis" date="2020" institute="ProQuest LLC" country="789 East Eisenhower Parkway, Ann Arbor, MI, USA">
        <title>Comparative Genomics and Chromosome Evolution.</title>
        <authorList>
            <person name="Mudd A.B."/>
        </authorList>
    </citation>
    <scope>NUCLEOTIDE SEQUENCE</scope>
    <source>
        <strain evidence="1">237g6f4</strain>
        <tissue evidence="1">Blood</tissue>
    </source>
</reference>
<dbReference type="EMBL" id="WNYA01000012">
    <property type="protein sequence ID" value="KAG8551093.1"/>
    <property type="molecule type" value="Genomic_DNA"/>
</dbReference>
<dbReference type="AlphaFoldDB" id="A0AAV6ZXM4"/>
<evidence type="ECO:0000313" key="2">
    <source>
        <dbReference type="Proteomes" id="UP000824782"/>
    </source>
</evidence>
<comment type="caution">
    <text evidence="1">The sequence shown here is derived from an EMBL/GenBank/DDBJ whole genome shotgun (WGS) entry which is preliminary data.</text>
</comment>